<dbReference type="Proteomes" id="UP000050417">
    <property type="component" value="Unassembled WGS sequence"/>
</dbReference>
<feature type="domain" description="SIS" evidence="1">
    <location>
        <begin position="32"/>
        <end position="218"/>
    </location>
</feature>
<reference evidence="2 3" key="1">
    <citation type="submission" date="2015-07" db="EMBL/GenBank/DDBJ databases">
        <title>Genome sequence of Ornatilinea apprima DSM 23815.</title>
        <authorList>
            <person name="Hemp J."/>
            <person name="Ward L.M."/>
            <person name="Pace L.A."/>
            <person name="Fischer W.W."/>
        </authorList>
    </citation>
    <scope>NUCLEOTIDE SEQUENCE [LARGE SCALE GENOMIC DNA]</scope>
    <source>
        <strain evidence="2 3">P3M-1</strain>
    </source>
</reference>
<dbReference type="RefSeq" id="WP_075062020.1">
    <property type="nucleotide sequence ID" value="NZ_LGCL01000016.1"/>
</dbReference>
<dbReference type="Gene3D" id="3.40.50.10490">
    <property type="entry name" value="Glucose-6-phosphate isomerase like protein, domain 1"/>
    <property type="match status" value="1"/>
</dbReference>
<protein>
    <recommendedName>
        <fullName evidence="1">SIS domain-containing protein</fullName>
    </recommendedName>
</protein>
<dbReference type="STRING" id="1134406.ADN00_05785"/>
<dbReference type="NCBIfam" id="NF002805">
    <property type="entry name" value="PRK02947.1"/>
    <property type="match status" value="1"/>
</dbReference>
<evidence type="ECO:0000259" key="1">
    <source>
        <dbReference type="PROSITE" id="PS51464"/>
    </source>
</evidence>
<evidence type="ECO:0000313" key="3">
    <source>
        <dbReference type="Proteomes" id="UP000050417"/>
    </source>
</evidence>
<organism evidence="2 3">
    <name type="scientific">Ornatilinea apprima</name>
    <dbReference type="NCBI Taxonomy" id="1134406"/>
    <lineage>
        <taxon>Bacteria</taxon>
        <taxon>Bacillati</taxon>
        <taxon>Chloroflexota</taxon>
        <taxon>Anaerolineae</taxon>
        <taxon>Anaerolineales</taxon>
        <taxon>Anaerolineaceae</taxon>
        <taxon>Ornatilinea</taxon>
    </lineage>
</organism>
<dbReference type="InterPro" id="IPR046348">
    <property type="entry name" value="SIS_dom_sf"/>
</dbReference>
<comment type="caution">
    <text evidence="2">The sequence shown here is derived from an EMBL/GenBank/DDBJ whole genome shotgun (WGS) entry which is preliminary data.</text>
</comment>
<dbReference type="EMBL" id="LGCL01000016">
    <property type="protein sequence ID" value="KPL78749.1"/>
    <property type="molecule type" value="Genomic_DNA"/>
</dbReference>
<dbReference type="PANTHER" id="PTHR30390:SF7">
    <property type="entry name" value="PHOSPHOHEPTOSE ISOMERASE"/>
    <property type="match status" value="1"/>
</dbReference>
<dbReference type="PROSITE" id="PS51464">
    <property type="entry name" value="SIS"/>
    <property type="match status" value="1"/>
</dbReference>
<proteinExistence type="predicted"/>
<dbReference type="SUPFAM" id="SSF53697">
    <property type="entry name" value="SIS domain"/>
    <property type="match status" value="1"/>
</dbReference>
<sequence>MSAESYLQKIQKLISDLDQTSMIEIKKAARAMANSIKAGRVVYYYGSGHSALPCLDVFPRYGTFVGIQPIHDPRLTWNNVLGPGGTPELLWLERVEGYVKNVFRSYEITPEDTLIVFSHGGLNAAGIEAAMIGKECGATVVAVTSMQNYRKNPAKHSSGQKLADVAHIAIDNGAPPEDAIIYVNGWEEPVAAASTVMAITISMALIAETAKILSDEGIYRPTFASPNVVTDPDHDLKVYDEYKKFHKTISGY</sequence>
<evidence type="ECO:0000313" key="2">
    <source>
        <dbReference type="EMBL" id="KPL78749.1"/>
    </source>
</evidence>
<dbReference type="AlphaFoldDB" id="A0A0P6Y098"/>
<accession>A0A0P6Y098</accession>
<dbReference type="GO" id="GO:0097367">
    <property type="term" value="F:carbohydrate derivative binding"/>
    <property type="evidence" value="ECO:0007669"/>
    <property type="project" value="InterPro"/>
</dbReference>
<keyword evidence="3" id="KW-1185">Reference proteome</keyword>
<dbReference type="InterPro" id="IPR050099">
    <property type="entry name" value="SIS_GmhA/DiaA_subfam"/>
</dbReference>
<name>A0A0P6Y098_9CHLR</name>
<gene>
    <name evidence="2" type="ORF">ADN00_05785</name>
</gene>
<dbReference type="GO" id="GO:1901135">
    <property type="term" value="P:carbohydrate derivative metabolic process"/>
    <property type="evidence" value="ECO:0007669"/>
    <property type="project" value="InterPro"/>
</dbReference>
<dbReference type="OrthoDB" id="9805185at2"/>
<dbReference type="Pfam" id="PF13580">
    <property type="entry name" value="SIS_2"/>
    <property type="match status" value="1"/>
</dbReference>
<dbReference type="PANTHER" id="PTHR30390">
    <property type="entry name" value="SEDOHEPTULOSE 7-PHOSPHATE ISOMERASE / DNAA INITIATOR-ASSOCIATING FACTOR FOR REPLICATION INITIATION"/>
    <property type="match status" value="1"/>
</dbReference>
<dbReference type="InterPro" id="IPR001347">
    <property type="entry name" value="SIS_dom"/>
</dbReference>